<dbReference type="CTD" id="1755"/>
<dbReference type="SMART" id="SM00202">
    <property type="entry name" value="SR"/>
    <property type="match status" value="9"/>
</dbReference>
<feature type="disulfide bond" evidence="5">
    <location>
        <begin position="569"/>
        <end position="630"/>
    </location>
</feature>
<evidence type="ECO:0000256" key="6">
    <source>
        <dbReference type="SAM" id="SignalP"/>
    </source>
</evidence>
<keyword evidence="4" id="KW-0325">Glycoprotein</keyword>
<evidence type="ECO:0000256" key="3">
    <source>
        <dbReference type="ARBA" id="ARBA00023157"/>
    </source>
</evidence>
<sequence length="1144" mass="121178">MGGRSIFLWTLLLAGILQGTVTQRCLCPEGSTATEGCPCLQGTQGYMPDVRLVNGSDTCSGRLEVNYAGTWGTVCDDSWDTADADVVCRQLGCGVATFAPGNAHFGQGTGDIVLDNVRCTGREQYLSQCNSSGWNNHDCNHNEDAGVICSASSLNSGSVNEIRLVNGSDRCAGRVEVFYDRNWGTVCDDSWSRNDANVVCKQLGCGVAISAPGNARFGQGTGYILLDEVRCTGSERYLSLCPSNGWKSHNCNHNEDAGVICSASQLAVTSRPSLSASSILESYQIRLVNGSDRCSGRVEVSYNGNWGTVCDDSWDTADANVVCRQLGCGFATSAPGNAQFGQGTGDIVLDDVSCSGSEQYLTRCNSSGWKNHNCQHYEDAGVICSASQLSVTSRPSLSASSILGSYQIRLVNGSDRCSGRVEVSYNGNWGTVCDDRWDTADANVVCRQLGCGFATSAPGNAQFGQGTGDIVLDDVSCSGSEQYLTRCNSSGWKNHNCQHYEDAGVICSASQLSVTSRPSLSASSILGSYQIRLVNGSDRCSGRVEVSYNGNWGTVCDDRWDTADANVVCRQLGCGFATSAPGNAQFGQGTGDIVLDDVSCSGSEQYLTRCNSSGWKNHNCQHYEDAGVICSASQLSVTSRPSLSASSILGSYQIRLVNGSDRCSGRVEVSYNGNWGTVCDDSWDTADANVVCRQLGCGFATSAPGNAQFGQGTGDIVLDDVSCSGSEQYLTRCNSSGWKNHNCQHYEDAGVICSASQLSVTSRPSLSASSILGSYQIRLVNGSDRCSGRVEVSYNGNWGTVCDDRWDTADANVVCRQLGCGFATSAPGNAQFGQGTGDIVLDDVSCSGSEQYLTRCNSSGWKNHNCQHYEDAGVICSASQLSVTSRPSLSASSILGSYQIRLVNGSDRCSGRVEVSYNGNWGTVCDDRWDTADANVVCRQLGCGFATSAPGNAQFGQGTGDIVLDDVSCSGSEQYLTRCNSSGWKNHNCQHYEDAGVICSASQLSVTSRPSLSASSILESYQIRLVNGSDRCSGRVEVSYNGNWGTVCDDSWDTADANVVCRQLGCGFATSAPGNAQFGQGTGDIVLDDVRCSGSEQYLTRCNSSGWKNHNCQHYEDAGVICSASQLSVTSRPSLSASSILGHS</sequence>
<organism evidence="8 9">
    <name type="scientific">Microcaecilia unicolor</name>
    <dbReference type="NCBI Taxonomy" id="1415580"/>
    <lineage>
        <taxon>Eukaryota</taxon>
        <taxon>Metazoa</taxon>
        <taxon>Chordata</taxon>
        <taxon>Craniata</taxon>
        <taxon>Vertebrata</taxon>
        <taxon>Euteleostomi</taxon>
        <taxon>Amphibia</taxon>
        <taxon>Gymnophiona</taxon>
        <taxon>Siphonopidae</taxon>
        <taxon>Microcaecilia</taxon>
    </lineage>
</organism>
<feature type="disulfide bond" evidence="5">
    <location>
        <begin position="1092"/>
        <end position="1102"/>
    </location>
</feature>
<feature type="chain" id="PRO_5028440291" evidence="6">
    <location>
        <begin position="23"/>
        <end position="1144"/>
    </location>
</feature>
<feature type="disulfide bond" evidence="5">
    <location>
        <begin position="75"/>
        <end position="139"/>
    </location>
</feature>
<evidence type="ECO:0000259" key="7">
    <source>
        <dbReference type="PROSITE" id="PS50287"/>
    </source>
</evidence>
<dbReference type="AlphaFoldDB" id="A0A6P7XZY9"/>
<feature type="domain" description="SRCR" evidence="7">
    <location>
        <begin position="900"/>
        <end position="1000"/>
    </location>
</feature>
<feature type="domain" description="SRCR" evidence="7">
    <location>
        <begin position="285"/>
        <end position="385"/>
    </location>
</feature>
<evidence type="ECO:0000313" key="8">
    <source>
        <dbReference type="Proteomes" id="UP000515156"/>
    </source>
</evidence>
<feature type="disulfide bond" evidence="5">
    <location>
        <begin position="446"/>
        <end position="507"/>
    </location>
</feature>
<feature type="disulfide bond" evidence="5">
    <location>
        <begin position="802"/>
        <end position="866"/>
    </location>
</feature>
<evidence type="ECO:0000256" key="4">
    <source>
        <dbReference type="ARBA" id="ARBA00023180"/>
    </source>
</evidence>
<dbReference type="PROSITE" id="PS50287">
    <property type="entry name" value="SRCR_2"/>
    <property type="match status" value="9"/>
</dbReference>
<feature type="disulfide bond" evidence="5">
    <location>
        <begin position="1048"/>
        <end position="1112"/>
    </location>
</feature>
<feature type="disulfide bond" evidence="5">
    <location>
        <begin position="815"/>
        <end position="876"/>
    </location>
</feature>
<feature type="disulfide bond" evidence="5">
    <location>
        <begin position="600"/>
        <end position="610"/>
    </location>
</feature>
<feature type="disulfide bond" evidence="5">
    <location>
        <begin position="88"/>
        <end position="149"/>
    </location>
</feature>
<name>A0A6P7XZY9_9AMPH</name>
<feature type="domain" description="SRCR" evidence="7">
    <location>
        <begin position="50"/>
        <end position="150"/>
    </location>
</feature>
<dbReference type="PRINTS" id="PR00258">
    <property type="entry name" value="SPERACTRCPTR"/>
</dbReference>
<feature type="disulfide bond" evidence="5">
    <location>
        <begin position="969"/>
        <end position="979"/>
    </location>
</feature>
<feature type="disulfide bond" evidence="5">
    <location>
        <begin position="846"/>
        <end position="856"/>
    </location>
</feature>
<dbReference type="FunFam" id="3.10.250.10:FF:000003">
    <property type="entry name" value="Deleted in malignant brain tumors 1"/>
    <property type="match status" value="9"/>
</dbReference>
<proteinExistence type="predicted"/>
<feature type="disulfide bond" evidence="5">
    <location>
        <begin position="433"/>
        <end position="497"/>
    </location>
</feature>
<feature type="disulfide bond" evidence="5">
    <location>
        <begin position="679"/>
        <end position="743"/>
    </location>
</feature>
<protein>
    <submittedName>
        <fullName evidence="9">Deleted in malignant brain tumors 1 protein</fullName>
    </submittedName>
</protein>
<feature type="domain" description="SRCR" evidence="7">
    <location>
        <begin position="777"/>
        <end position="877"/>
    </location>
</feature>
<dbReference type="Proteomes" id="UP000515156">
    <property type="component" value="Chromosome 5"/>
</dbReference>
<dbReference type="GO" id="GO:0016020">
    <property type="term" value="C:membrane"/>
    <property type="evidence" value="ECO:0007669"/>
    <property type="project" value="InterPro"/>
</dbReference>
<feature type="disulfide bond" evidence="5">
    <location>
        <begin position="938"/>
        <end position="999"/>
    </location>
</feature>
<dbReference type="InterPro" id="IPR053243">
    <property type="entry name" value="SJ_maturation_regulator"/>
</dbReference>
<dbReference type="InParanoid" id="A0A6P7XZY9"/>
<feature type="disulfide bond" evidence="5">
    <location>
        <begin position="723"/>
        <end position="733"/>
    </location>
</feature>
<feature type="disulfide bond" evidence="5">
    <location>
        <begin position="354"/>
        <end position="364"/>
    </location>
</feature>
<dbReference type="GeneID" id="115469854"/>
<feature type="disulfide bond" evidence="5">
    <location>
        <begin position="310"/>
        <end position="374"/>
    </location>
</feature>
<feature type="disulfide bond" evidence="5">
    <location>
        <begin position="187"/>
        <end position="251"/>
    </location>
</feature>
<feature type="disulfide bond" evidence="5">
    <location>
        <begin position="231"/>
        <end position="241"/>
    </location>
</feature>
<dbReference type="RefSeq" id="XP_030058436.1">
    <property type="nucleotide sequence ID" value="XM_030202576.1"/>
</dbReference>
<evidence type="ECO:0000313" key="9">
    <source>
        <dbReference type="RefSeq" id="XP_030058436.1"/>
    </source>
</evidence>
<feature type="domain" description="SRCR" evidence="7">
    <location>
        <begin position="654"/>
        <end position="754"/>
    </location>
</feature>
<dbReference type="SUPFAM" id="SSF56487">
    <property type="entry name" value="SRCR-like"/>
    <property type="match status" value="9"/>
</dbReference>
<reference evidence="9" key="1">
    <citation type="submission" date="2025-08" db="UniProtKB">
        <authorList>
            <consortium name="RefSeq"/>
        </authorList>
    </citation>
    <scope>IDENTIFICATION</scope>
</reference>
<feature type="disulfide bond" evidence="5">
    <location>
        <begin position="200"/>
        <end position="261"/>
    </location>
</feature>
<feature type="disulfide bond" evidence="5">
    <location>
        <begin position="119"/>
        <end position="129"/>
    </location>
</feature>
<feature type="disulfide bond" evidence="5">
    <location>
        <begin position="1061"/>
        <end position="1122"/>
    </location>
</feature>
<dbReference type="OrthoDB" id="536948at2759"/>
<feature type="domain" description="SRCR" evidence="7">
    <location>
        <begin position="162"/>
        <end position="262"/>
    </location>
</feature>
<feature type="domain" description="SRCR" evidence="7">
    <location>
        <begin position="1023"/>
        <end position="1123"/>
    </location>
</feature>
<dbReference type="PROSITE" id="PS00420">
    <property type="entry name" value="SRCR_1"/>
    <property type="match status" value="9"/>
</dbReference>
<keyword evidence="8" id="KW-1185">Reference proteome</keyword>
<dbReference type="Pfam" id="PF00530">
    <property type="entry name" value="SRCR"/>
    <property type="match status" value="9"/>
</dbReference>
<accession>A0A6P7XZY9</accession>
<keyword evidence="1 6" id="KW-0732">Signal</keyword>
<feature type="disulfide bond" evidence="5">
    <location>
        <begin position="556"/>
        <end position="620"/>
    </location>
</feature>
<feature type="disulfide bond" evidence="5">
    <location>
        <begin position="925"/>
        <end position="989"/>
    </location>
</feature>
<feature type="signal peptide" evidence="6">
    <location>
        <begin position="1"/>
        <end position="22"/>
    </location>
</feature>
<evidence type="ECO:0000256" key="5">
    <source>
        <dbReference type="PROSITE-ProRule" id="PRU00196"/>
    </source>
</evidence>
<evidence type="ECO:0000256" key="1">
    <source>
        <dbReference type="ARBA" id="ARBA00022729"/>
    </source>
</evidence>
<dbReference type="InterPro" id="IPR036772">
    <property type="entry name" value="SRCR-like_dom_sf"/>
</dbReference>
<feature type="disulfide bond" evidence="5">
    <location>
        <begin position="692"/>
        <end position="753"/>
    </location>
</feature>
<keyword evidence="3 5" id="KW-1015">Disulfide bond</keyword>
<dbReference type="PANTHER" id="PTHR47653">
    <property type="entry name" value="PROTEIN BARK BEETLE"/>
    <property type="match status" value="1"/>
</dbReference>
<feature type="disulfide bond" evidence="5">
    <location>
        <begin position="323"/>
        <end position="384"/>
    </location>
</feature>
<dbReference type="Gene3D" id="3.10.250.10">
    <property type="entry name" value="SRCR-like domain"/>
    <property type="match status" value="9"/>
</dbReference>
<feature type="domain" description="SRCR" evidence="7">
    <location>
        <begin position="531"/>
        <end position="631"/>
    </location>
</feature>
<evidence type="ECO:0000256" key="2">
    <source>
        <dbReference type="ARBA" id="ARBA00022737"/>
    </source>
</evidence>
<keyword evidence="2" id="KW-0677">Repeat</keyword>
<dbReference type="KEGG" id="muo:115469854"/>
<dbReference type="InterPro" id="IPR001190">
    <property type="entry name" value="SRCR"/>
</dbReference>
<dbReference type="PANTHER" id="PTHR47653:SF1">
    <property type="entry name" value="DELETED IN MALIGNANT BRAIN TUMORS 1 PROTEIN"/>
    <property type="match status" value="1"/>
</dbReference>
<feature type="domain" description="SRCR" evidence="7">
    <location>
        <begin position="408"/>
        <end position="508"/>
    </location>
</feature>
<feature type="disulfide bond" evidence="5">
    <location>
        <begin position="477"/>
        <end position="487"/>
    </location>
</feature>
<dbReference type="GO" id="GO:0045217">
    <property type="term" value="P:cell-cell junction maintenance"/>
    <property type="evidence" value="ECO:0007669"/>
    <property type="project" value="TreeGrafter"/>
</dbReference>
<gene>
    <name evidence="9" type="primary">DMBT1</name>
</gene>